<dbReference type="GO" id="GO:0033743">
    <property type="term" value="F:peptide-methionine (R)-S-oxide reductase activity"/>
    <property type="evidence" value="ECO:0007669"/>
    <property type="project" value="UniProtKB-UniRule"/>
</dbReference>
<organism evidence="7 8">
    <name type="scientific">Candidatus Sedimenticola endophacoides</name>
    <dbReference type="NCBI Taxonomy" id="2548426"/>
    <lineage>
        <taxon>Bacteria</taxon>
        <taxon>Pseudomonadati</taxon>
        <taxon>Pseudomonadota</taxon>
        <taxon>Gammaproteobacteria</taxon>
        <taxon>Chromatiales</taxon>
        <taxon>Sedimenticolaceae</taxon>
        <taxon>Sedimenticola</taxon>
    </lineage>
</organism>
<dbReference type="PROSITE" id="PS51257">
    <property type="entry name" value="PROKAR_LIPOPROTEIN"/>
    <property type="match status" value="1"/>
</dbReference>
<evidence type="ECO:0000256" key="1">
    <source>
        <dbReference type="ARBA" id="ARBA00023002"/>
    </source>
</evidence>
<evidence type="ECO:0000256" key="4">
    <source>
        <dbReference type="SAM" id="MobiDB-lite"/>
    </source>
</evidence>
<evidence type="ECO:0000256" key="3">
    <source>
        <dbReference type="HAMAP-Rule" id="MF_01400"/>
    </source>
</evidence>
<evidence type="ECO:0000259" key="6">
    <source>
        <dbReference type="PROSITE" id="PS51790"/>
    </source>
</evidence>
<dbReference type="NCBIfam" id="TIGR00357">
    <property type="entry name" value="peptide-methionine (R)-S-oxide reductase MsrB"/>
    <property type="match status" value="1"/>
</dbReference>
<dbReference type="Proteomes" id="UP000250928">
    <property type="component" value="Unassembled WGS sequence"/>
</dbReference>
<dbReference type="PANTHER" id="PTHR10173:SF59">
    <property type="entry name" value="PEPTIDE METHIONINE SULFOXIDE REDUCTASE MSRA_MSRB"/>
    <property type="match status" value="1"/>
</dbReference>
<dbReference type="SUPFAM" id="SSF51316">
    <property type="entry name" value="Mss4-like"/>
    <property type="match status" value="1"/>
</dbReference>
<keyword evidence="1 3" id="KW-0560">Oxidoreductase</keyword>
<dbReference type="GO" id="GO:0005737">
    <property type="term" value="C:cytoplasm"/>
    <property type="evidence" value="ECO:0007669"/>
    <property type="project" value="TreeGrafter"/>
</dbReference>
<feature type="region of interest" description="Disordered" evidence="4">
    <location>
        <begin position="24"/>
        <end position="49"/>
    </location>
</feature>
<keyword evidence="5" id="KW-0732">Signal</keyword>
<evidence type="ECO:0000313" key="7">
    <source>
        <dbReference type="EMBL" id="PUE02998.1"/>
    </source>
</evidence>
<dbReference type="Pfam" id="PF01641">
    <property type="entry name" value="SelR"/>
    <property type="match status" value="1"/>
</dbReference>
<comment type="catalytic activity">
    <reaction evidence="2 3">
        <text>L-methionyl-[protein] + [thioredoxin]-disulfide + H2O = L-methionyl-(R)-S-oxide-[protein] + [thioredoxin]-dithiol</text>
        <dbReference type="Rhea" id="RHEA:24164"/>
        <dbReference type="Rhea" id="RHEA-COMP:10698"/>
        <dbReference type="Rhea" id="RHEA-COMP:10700"/>
        <dbReference type="Rhea" id="RHEA-COMP:12313"/>
        <dbReference type="Rhea" id="RHEA-COMP:12314"/>
        <dbReference type="ChEBI" id="CHEBI:15377"/>
        <dbReference type="ChEBI" id="CHEBI:16044"/>
        <dbReference type="ChEBI" id="CHEBI:29950"/>
        <dbReference type="ChEBI" id="CHEBI:45764"/>
        <dbReference type="ChEBI" id="CHEBI:50058"/>
        <dbReference type="EC" id="1.8.4.12"/>
    </reaction>
</comment>
<dbReference type="Gene3D" id="2.170.150.20">
    <property type="entry name" value="Peptide methionine sulfoxide reductase"/>
    <property type="match status" value="1"/>
</dbReference>
<protein>
    <recommendedName>
        <fullName evidence="3">Peptide methionine sulfoxide reductase MsrB</fullName>
        <ecNumber evidence="3">1.8.4.12</ecNumber>
    </recommendedName>
    <alternativeName>
        <fullName evidence="3">Peptide-methionine (R)-S-oxide reductase</fullName>
    </alternativeName>
</protein>
<dbReference type="InterPro" id="IPR002579">
    <property type="entry name" value="Met_Sox_Rdtase_MsrB_dom"/>
</dbReference>
<accession>A0A6N4E1T0</accession>
<feature type="active site" description="Nucleophile" evidence="3">
    <location>
        <position position="160"/>
    </location>
</feature>
<evidence type="ECO:0000256" key="5">
    <source>
        <dbReference type="SAM" id="SignalP"/>
    </source>
</evidence>
<evidence type="ECO:0000256" key="2">
    <source>
        <dbReference type="ARBA" id="ARBA00048488"/>
    </source>
</evidence>
<dbReference type="HAMAP" id="MF_01400">
    <property type="entry name" value="MsrB"/>
    <property type="match status" value="1"/>
</dbReference>
<dbReference type="GO" id="GO:0006979">
    <property type="term" value="P:response to oxidative stress"/>
    <property type="evidence" value="ECO:0007669"/>
    <property type="project" value="InterPro"/>
</dbReference>
<dbReference type="EC" id="1.8.4.12" evidence="3"/>
<feature type="signal peptide" evidence="5">
    <location>
        <begin position="1"/>
        <end position="22"/>
    </location>
</feature>
<dbReference type="PROSITE" id="PS51790">
    <property type="entry name" value="MSRB"/>
    <property type="match status" value="1"/>
</dbReference>
<dbReference type="GO" id="GO:0030091">
    <property type="term" value="P:protein repair"/>
    <property type="evidence" value="ECO:0007669"/>
    <property type="project" value="InterPro"/>
</dbReference>
<name>A0A6N4E1T0_9GAMM</name>
<dbReference type="PANTHER" id="PTHR10173">
    <property type="entry name" value="METHIONINE SULFOXIDE REDUCTASE"/>
    <property type="match status" value="1"/>
</dbReference>
<evidence type="ECO:0000313" key="8">
    <source>
        <dbReference type="Proteomes" id="UP000250928"/>
    </source>
</evidence>
<dbReference type="InterPro" id="IPR011057">
    <property type="entry name" value="Mss4-like_sf"/>
</dbReference>
<comment type="similarity">
    <text evidence="3">Belongs to the MsrB Met sulfoxide reductase family.</text>
</comment>
<gene>
    <name evidence="3 7" type="primary">msrB</name>
    <name evidence="7" type="ORF">C3L24_05235</name>
</gene>
<dbReference type="EMBL" id="PQCO01000169">
    <property type="protein sequence ID" value="PUE02998.1"/>
    <property type="molecule type" value="Genomic_DNA"/>
</dbReference>
<dbReference type="InterPro" id="IPR028427">
    <property type="entry name" value="Met_Sox_Rdtase_MsrB"/>
</dbReference>
<feature type="chain" id="PRO_5026830357" description="Peptide methionine sulfoxide reductase MsrB" evidence="5">
    <location>
        <begin position="23"/>
        <end position="198"/>
    </location>
</feature>
<reference evidence="7 8" key="1">
    <citation type="submission" date="2018-01" db="EMBL/GenBank/DDBJ databases">
        <title>Novel co-symbiosis in the lucinid bivalve Phacoides pectinatus.</title>
        <authorList>
            <person name="Lim S.J."/>
            <person name="Davis B.G."/>
            <person name="Gill D.E."/>
            <person name="Engel A.S."/>
            <person name="Anderson L.C."/>
            <person name="Campbell B.J."/>
        </authorList>
    </citation>
    <scope>NUCLEOTIDE SEQUENCE [LARGE SCALE GENOMIC DNA]</scope>
    <source>
        <strain evidence="7">N3_P5</strain>
    </source>
</reference>
<proteinExistence type="inferred from homology"/>
<sequence>MQQITRLLTTLALLPLLQACNGATTEQTTPPDAHALGENADDAYPKPGRESLRQRLTPLQYEVTQNEGTEPPFDNAYWDEKRDGIYVDIVSGEPLFSSTDKYRSGTGWPSFTKPLVPENIVETSDYKLILPRTEVRSRHGDSHLGHVFDDGPQPTGLRYCMNSAALRFIPLEALKQEGYGEFIPLFRNPSPKGAPPTE</sequence>
<comment type="caution">
    <text evidence="3">Lacks conserved residue(s) required for the propagation of feature annotation.</text>
</comment>
<comment type="caution">
    <text evidence="7">The sequence shown here is derived from an EMBL/GenBank/DDBJ whole genome shotgun (WGS) entry which is preliminary data.</text>
</comment>
<feature type="domain" description="MsrB" evidence="6">
    <location>
        <begin position="49"/>
        <end position="171"/>
    </location>
</feature>
<dbReference type="FunFam" id="2.170.150.20:FF:000003">
    <property type="entry name" value="Peptide methionine sulfoxide reductase MsrB"/>
    <property type="match status" value="1"/>
</dbReference>
<dbReference type="AlphaFoldDB" id="A0A6N4E1T0"/>